<dbReference type="EMBL" id="MWQY01000001">
    <property type="protein sequence ID" value="ORC38248.1"/>
    <property type="molecule type" value="Genomic_DNA"/>
</dbReference>
<dbReference type="InterPro" id="IPR023214">
    <property type="entry name" value="HAD_sf"/>
</dbReference>
<sequence>MKFRAIAFDIDGTLYPNYRMYLYSLIPALKHPILALNFGRVRKEIRKVRPVENFRHLQARMLADHMGCSAEHAFALAERFLYERWVTSFRGLKPFPGVRAVLDSFKHAGFKLAAMSDFPIQSKLEYLGLSGLWDTAFTAEDTHYLKPHPEPFLRLINELECGPEEILYVGNSYSYDIEGAGAVGIRTAHLTKHPVPGSRADFSFFRYSDLRDFVFSHSGV</sequence>
<dbReference type="Gene3D" id="1.10.150.520">
    <property type="match status" value="1"/>
</dbReference>
<dbReference type="OrthoDB" id="9794086at2"/>
<evidence type="ECO:0000313" key="2">
    <source>
        <dbReference type="EMBL" id="ORC38248.1"/>
    </source>
</evidence>
<organism evidence="2 3">
    <name type="scientific">Marispirochaeta aestuarii</name>
    <dbReference type="NCBI Taxonomy" id="1963862"/>
    <lineage>
        <taxon>Bacteria</taxon>
        <taxon>Pseudomonadati</taxon>
        <taxon>Spirochaetota</taxon>
        <taxon>Spirochaetia</taxon>
        <taxon>Spirochaetales</taxon>
        <taxon>Spirochaetaceae</taxon>
        <taxon>Marispirochaeta</taxon>
    </lineage>
</organism>
<accession>A0A1Y1S2N5</accession>
<evidence type="ECO:0000256" key="1">
    <source>
        <dbReference type="ARBA" id="ARBA00022801"/>
    </source>
</evidence>
<comment type="caution">
    <text evidence="2">The sequence shown here is derived from an EMBL/GenBank/DDBJ whole genome shotgun (WGS) entry which is preliminary data.</text>
</comment>
<dbReference type="Gene3D" id="3.40.50.1000">
    <property type="entry name" value="HAD superfamily/HAD-like"/>
    <property type="match status" value="1"/>
</dbReference>
<dbReference type="InterPro" id="IPR036412">
    <property type="entry name" value="HAD-like_sf"/>
</dbReference>
<protein>
    <recommendedName>
        <fullName evidence="4">Haloacid dehalogenase</fullName>
    </recommendedName>
</protein>
<dbReference type="SFLD" id="SFLDG01129">
    <property type="entry name" value="C1.5:_HAD__Beta-PGM__Phosphata"/>
    <property type="match status" value="1"/>
</dbReference>
<keyword evidence="1" id="KW-0378">Hydrolase</keyword>
<dbReference type="STRING" id="1963862.B4O97_00380"/>
<reference evidence="2 3" key="1">
    <citation type="submission" date="2017-03" db="EMBL/GenBank/DDBJ databases">
        <title>Draft Genome sequence of Marispirochaeta sp. strain JC444.</title>
        <authorList>
            <person name="Shivani Y."/>
            <person name="Subhash Y."/>
            <person name="Sasikala C."/>
            <person name="Ramana C."/>
        </authorList>
    </citation>
    <scope>NUCLEOTIDE SEQUENCE [LARGE SCALE GENOMIC DNA]</scope>
    <source>
        <strain evidence="2 3">JC444</strain>
    </source>
</reference>
<dbReference type="AlphaFoldDB" id="A0A1Y1S2N5"/>
<dbReference type="RefSeq" id="WP_083047189.1">
    <property type="nucleotide sequence ID" value="NZ_MWQY01000001.1"/>
</dbReference>
<dbReference type="GO" id="GO:0016787">
    <property type="term" value="F:hydrolase activity"/>
    <property type="evidence" value="ECO:0007669"/>
    <property type="project" value="UniProtKB-KW"/>
</dbReference>
<dbReference type="Pfam" id="PF00702">
    <property type="entry name" value="Hydrolase"/>
    <property type="match status" value="1"/>
</dbReference>
<name>A0A1Y1S2N5_9SPIO</name>
<evidence type="ECO:0000313" key="3">
    <source>
        <dbReference type="Proteomes" id="UP000192343"/>
    </source>
</evidence>
<keyword evidence="3" id="KW-1185">Reference proteome</keyword>
<gene>
    <name evidence="2" type="ORF">B4O97_00380</name>
</gene>
<dbReference type="PANTHER" id="PTHR43316">
    <property type="entry name" value="HYDROLASE, HALOACID DELAHOGENASE-RELATED"/>
    <property type="match status" value="1"/>
</dbReference>
<dbReference type="Proteomes" id="UP000192343">
    <property type="component" value="Unassembled WGS sequence"/>
</dbReference>
<dbReference type="InterPro" id="IPR051540">
    <property type="entry name" value="S-2-haloacid_dehalogenase"/>
</dbReference>
<evidence type="ECO:0008006" key="4">
    <source>
        <dbReference type="Google" id="ProtNLM"/>
    </source>
</evidence>
<dbReference type="SFLD" id="SFLDS00003">
    <property type="entry name" value="Haloacid_Dehalogenase"/>
    <property type="match status" value="1"/>
</dbReference>
<proteinExistence type="predicted"/>
<dbReference type="SUPFAM" id="SSF56784">
    <property type="entry name" value="HAD-like"/>
    <property type="match status" value="1"/>
</dbReference>